<dbReference type="EMBL" id="LT859958">
    <property type="protein sequence ID" value="SMX53769.1"/>
    <property type="molecule type" value="Genomic_DNA"/>
</dbReference>
<dbReference type="RefSeq" id="WP_087861690.1">
    <property type="nucleotide sequence ID" value="NZ_LT859958.1"/>
</dbReference>
<organism evidence="1 2">
    <name type="scientific">Candidatus Brevifilum fermentans</name>
    <dbReference type="NCBI Taxonomy" id="1986204"/>
    <lineage>
        <taxon>Bacteria</taxon>
        <taxon>Bacillati</taxon>
        <taxon>Chloroflexota</taxon>
        <taxon>Anaerolineae</taxon>
        <taxon>Anaerolineales</taxon>
        <taxon>Anaerolineaceae</taxon>
        <taxon>Candidatus Brevifilum</taxon>
    </lineage>
</organism>
<evidence type="ECO:0000313" key="1">
    <source>
        <dbReference type="EMBL" id="SMX53769.1"/>
    </source>
</evidence>
<protein>
    <submittedName>
        <fullName evidence="1">Uncharacterized protein</fullName>
    </submittedName>
</protein>
<evidence type="ECO:0000313" key="2">
    <source>
        <dbReference type="Proteomes" id="UP000195514"/>
    </source>
</evidence>
<dbReference type="OrthoDB" id="146545at2"/>
<accession>A0A1Y6K5A7</accession>
<name>A0A1Y6K5A7_9CHLR</name>
<gene>
    <name evidence="1" type="ORF">CFX1CAM_0704</name>
</gene>
<proteinExistence type="predicted"/>
<keyword evidence="2" id="KW-1185">Reference proteome</keyword>
<sequence>MNIPYISGIAPPPELPLGRFLPPIPAGMASAWSRQNLNPGDWILEPFGYNPLVVIEMAAAGFPVLVCVNNPIHAFLLKILSSAPQSGDLIAALQDLAVASKGNQRMEPYIRGLYRVNCAACNTQIEADAFLWKKDAHQPFAAIVDCPTCGARGEQTLTEFALENLTPLPPKELHLARALNRIAARDDALRTQVKNILNAYPARPLIILQTIINKLESLEQAPEQRDLLIALILSAADYGNTLWAYPSPRHRPRQITVPTVYRERNLWKVMEEAVTAWQVLKTPIPLAEWQGDPKSPKGIYMFQGRIRELTPPPGEGLFSAVLAVIPRPNQAFWSLSALWTGWIWGQDAVAPIRQVLSRQRYDWNWHCTALMGVFDAIYSMKHPSLKFAGLIPENEPLLLLAALLAAEAKGFRLHSFAQSIDDQLAQCQWTALTHPPQKPQPEQALAVARESVTNYLQKKGEPATYQQVHAAALTDMANTNHLAIDTFIQNTNQVASETHRWLETIFHDPNFLTHVTEGVASIEAGEWWLRHPHTVAMSLIDFLEEHIYNHLVSSPDTTAERVKSIVHQALPGIFTPENELVLNCLASYADLVDPETHHWMLKEGDQPAARHKDRELTLQSLKVIAQRLGYQVSGSDPIYWRDHHHTLPRYCLHVLTTAIVSPCVWGDFEPAETNILVIPGSRANLLAYKQQRDPILRDKLAKDFLVVKFRLARDLEVNPLLSRELFKELVRADPPEYHASQLALL</sequence>
<dbReference type="Proteomes" id="UP000195514">
    <property type="component" value="Chromosome I"/>
</dbReference>
<dbReference type="KEGG" id="abat:CFX1CAM_0704"/>
<reference evidence="2" key="1">
    <citation type="submission" date="2017-05" db="EMBL/GenBank/DDBJ databases">
        <authorList>
            <person name="Kirkegaard R."/>
            <person name="Mcilroy J S."/>
        </authorList>
    </citation>
    <scope>NUCLEOTIDE SEQUENCE [LARGE SCALE GENOMIC DNA]</scope>
</reference>
<dbReference type="AlphaFoldDB" id="A0A1Y6K5A7"/>